<dbReference type="Pfam" id="PF12867">
    <property type="entry name" value="DinB_2"/>
    <property type="match status" value="1"/>
</dbReference>
<dbReference type="InterPro" id="IPR034660">
    <property type="entry name" value="DinB/YfiT-like"/>
</dbReference>
<evidence type="ECO:0000259" key="1">
    <source>
        <dbReference type="Pfam" id="PF12867"/>
    </source>
</evidence>
<dbReference type="SUPFAM" id="SSF109854">
    <property type="entry name" value="DinB/YfiT-like putative metalloenzymes"/>
    <property type="match status" value="1"/>
</dbReference>
<keyword evidence="3" id="KW-1185">Reference proteome</keyword>
<organism evidence="2 3">
    <name type="scientific">Mucilaginibacter antarcticus</name>
    <dbReference type="NCBI Taxonomy" id="1855725"/>
    <lineage>
        <taxon>Bacteria</taxon>
        <taxon>Pseudomonadati</taxon>
        <taxon>Bacteroidota</taxon>
        <taxon>Sphingobacteriia</taxon>
        <taxon>Sphingobacteriales</taxon>
        <taxon>Sphingobacteriaceae</taxon>
        <taxon>Mucilaginibacter</taxon>
    </lineage>
</organism>
<evidence type="ECO:0000313" key="2">
    <source>
        <dbReference type="EMBL" id="MFD2866692.1"/>
    </source>
</evidence>
<dbReference type="InterPro" id="IPR024775">
    <property type="entry name" value="DinB-like"/>
</dbReference>
<dbReference type="Gene3D" id="1.20.120.450">
    <property type="entry name" value="dinb family like domain"/>
    <property type="match status" value="1"/>
</dbReference>
<name>A0ABW5XUS2_9SPHI</name>
<protein>
    <submittedName>
        <fullName evidence="2">DinB family protein</fullName>
    </submittedName>
</protein>
<comment type="caution">
    <text evidence="2">The sequence shown here is derived from an EMBL/GenBank/DDBJ whole genome shotgun (WGS) entry which is preliminary data.</text>
</comment>
<feature type="domain" description="DinB-like" evidence="1">
    <location>
        <begin position="35"/>
        <end position="163"/>
    </location>
</feature>
<dbReference type="RefSeq" id="WP_377130335.1">
    <property type="nucleotide sequence ID" value="NZ_JBHUHN010000001.1"/>
</dbReference>
<proteinExistence type="predicted"/>
<evidence type="ECO:0000313" key="3">
    <source>
        <dbReference type="Proteomes" id="UP001597601"/>
    </source>
</evidence>
<dbReference type="Proteomes" id="UP001597601">
    <property type="component" value="Unassembled WGS sequence"/>
</dbReference>
<sequence>MTTKPADGDYAPFYAKYIALVSDEPILDTLEKLGTSTYNFFVKLTDEQADYAYAEGKWTIKEVCGHLTDAERTFAYRAFAFSRGQGELPGFDENIYVDRSNFKDRSLRDLAAEFKAVREANLYMLRALRDNQFEITGVANGDNIKVNAILYIMAGHELHHLKILQERYGV</sequence>
<reference evidence="3" key="1">
    <citation type="journal article" date="2019" name="Int. J. Syst. Evol. Microbiol.">
        <title>The Global Catalogue of Microorganisms (GCM) 10K type strain sequencing project: providing services to taxonomists for standard genome sequencing and annotation.</title>
        <authorList>
            <consortium name="The Broad Institute Genomics Platform"/>
            <consortium name="The Broad Institute Genome Sequencing Center for Infectious Disease"/>
            <person name="Wu L."/>
            <person name="Ma J."/>
        </authorList>
    </citation>
    <scope>NUCLEOTIDE SEQUENCE [LARGE SCALE GENOMIC DNA]</scope>
    <source>
        <strain evidence="3">KCTC 52232</strain>
    </source>
</reference>
<gene>
    <name evidence="2" type="ORF">ACFSYC_18500</name>
</gene>
<dbReference type="EMBL" id="JBHUON010000032">
    <property type="protein sequence ID" value="MFD2866692.1"/>
    <property type="molecule type" value="Genomic_DNA"/>
</dbReference>
<accession>A0ABW5XUS2</accession>